<dbReference type="EMBL" id="MWQY01000003">
    <property type="protein sequence ID" value="ORC37257.1"/>
    <property type="molecule type" value="Genomic_DNA"/>
</dbReference>
<protein>
    <recommendedName>
        <fullName evidence="3">IraD/Gp25-like domain-containing protein</fullName>
    </recommendedName>
</protein>
<evidence type="ECO:0000313" key="1">
    <source>
        <dbReference type="EMBL" id="ORC37257.1"/>
    </source>
</evidence>
<dbReference type="STRING" id="1963862.B4O97_03445"/>
<dbReference type="RefSeq" id="WP_083048356.1">
    <property type="nucleotide sequence ID" value="NZ_MWQY01000003.1"/>
</dbReference>
<name>A0A1Y1S1E8_9SPIO</name>
<gene>
    <name evidence="1" type="ORF">B4O97_03445</name>
</gene>
<accession>A0A1Y1S1E8</accession>
<organism evidence="1 2">
    <name type="scientific">Marispirochaeta aestuarii</name>
    <dbReference type="NCBI Taxonomy" id="1963862"/>
    <lineage>
        <taxon>Bacteria</taxon>
        <taxon>Pseudomonadati</taxon>
        <taxon>Spirochaetota</taxon>
        <taxon>Spirochaetia</taxon>
        <taxon>Spirochaetales</taxon>
        <taxon>Spirochaetaceae</taxon>
        <taxon>Marispirochaeta</taxon>
    </lineage>
</organism>
<keyword evidence="2" id="KW-1185">Reference proteome</keyword>
<proteinExistence type="predicted"/>
<dbReference type="AlphaFoldDB" id="A0A1Y1S1E8"/>
<comment type="caution">
    <text evidence="1">The sequence shown here is derived from an EMBL/GenBank/DDBJ whole genome shotgun (WGS) entry which is preliminary data.</text>
</comment>
<evidence type="ECO:0000313" key="2">
    <source>
        <dbReference type="Proteomes" id="UP000192343"/>
    </source>
</evidence>
<reference evidence="1 2" key="1">
    <citation type="submission" date="2017-03" db="EMBL/GenBank/DDBJ databases">
        <title>Draft Genome sequence of Marispirochaeta sp. strain JC444.</title>
        <authorList>
            <person name="Shivani Y."/>
            <person name="Subhash Y."/>
            <person name="Sasikala C."/>
            <person name="Ramana C."/>
        </authorList>
    </citation>
    <scope>NUCLEOTIDE SEQUENCE [LARGE SCALE GENOMIC DNA]</scope>
    <source>
        <strain evidence="1 2">JC444</strain>
    </source>
</reference>
<dbReference type="Proteomes" id="UP000192343">
    <property type="component" value="Unassembled WGS sequence"/>
</dbReference>
<evidence type="ECO:0008006" key="3">
    <source>
        <dbReference type="Google" id="ProtNLM"/>
    </source>
</evidence>
<sequence>MADLKITPTRDGGEITIVNGKPEMTDGLFNAVYLSIFTGPWWGNLATPKDERYTSTLPQAMNGPVTVNTRNDVIESVRSAIAWLTDSGIADEVIVEAEIEPGGRLDLRVKIVKPENIETYAYALNWNAQEVEIA</sequence>